<evidence type="ECO:0000313" key="3">
    <source>
        <dbReference type="Proteomes" id="UP001153954"/>
    </source>
</evidence>
<evidence type="ECO:0000313" key="2">
    <source>
        <dbReference type="EMBL" id="CAH2086270.1"/>
    </source>
</evidence>
<sequence length="69" mass="7427">MADKCERVDTPDELEQTDGKEAVQVKAKDIDNIKVASENIASPTNAIIAPDNCPPGQQRGVDGVCRDVF</sequence>
<accession>A0AAU9TNU2</accession>
<keyword evidence="3" id="KW-1185">Reference proteome</keyword>
<dbReference type="Proteomes" id="UP001153954">
    <property type="component" value="Unassembled WGS sequence"/>
</dbReference>
<reference evidence="2" key="1">
    <citation type="submission" date="2022-03" db="EMBL/GenBank/DDBJ databases">
        <authorList>
            <person name="Tunstrom K."/>
        </authorList>
    </citation>
    <scope>NUCLEOTIDE SEQUENCE</scope>
</reference>
<comment type="caution">
    <text evidence="2">The sequence shown here is derived from an EMBL/GenBank/DDBJ whole genome shotgun (WGS) entry which is preliminary data.</text>
</comment>
<dbReference type="EMBL" id="CAKOGL010000005">
    <property type="protein sequence ID" value="CAH2086270.1"/>
    <property type="molecule type" value="Genomic_DNA"/>
</dbReference>
<name>A0AAU9TNU2_EUPED</name>
<evidence type="ECO:0000256" key="1">
    <source>
        <dbReference type="SAM" id="MobiDB-lite"/>
    </source>
</evidence>
<gene>
    <name evidence="2" type="ORF">EEDITHA_LOCUS2671</name>
</gene>
<dbReference type="AlphaFoldDB" id="A0AAU9TNU2"/>
<feature type="region of interest" description="Disordered" evidence="1">
    <location>
        <begin position="1"/>
        <end position="23"/>
    </location>
</feature>
<feature type="compositionally biased region" description="Basic and acidic residues" evidence="1">
    <location>
        <begin position="1"/>
        <end position="10"/>
    </location>
</feature>
<organism evidence="2 3">
    <name type="scientific">Euphydryas editha</name>
    <name type="common">Edith's checkerspot</name>
    <dbReference type="NCBI Taxonomy" id="104508"/>
    <lineage>
        <taxon>Eukaryota</taxon>
        <taxon>Metazoa</taxon>
        <taxon>Ecdysozoa</taxon>
        <taxon>Arthropoda</taxon>
        <taxon>Hexapoda</taxon>
        <taxon>Insecta</taxon>
        <taxon>Pterygota</taxon>
        <taxon>Neoptera</taxon>
        <taxon>Endopterygota</taxon>
        <taxon>Lepidoptera</taxon>
        <taxon>Glossata</taxon>
        <taxon>Ditrysia</taxon>
        <taxon>Papilionoidea</taxon>
        <taxon>Nymphalidae</taxon>
        <taxon>Nymphalinae</taxon>
        <taxon>Euphydryas</taxon>
    </lineage>
</organism>
<protein>
    <submittedName>
        <fullName evidence="2">Uncharacterized protein</fullName>
    </submittedName>
</protein>
<proteinExistence type="predicted"/>